<evidence type="ECO:0000256" key="1">
    <source>
        <dbReference type="SAM" id="Phobius"/>
    </source>
</evidence>
<accession>A0A2N0SFZ3</accession>
<dbReference type="AlphaFoldDB" id="A0A2N0SFZ3"/>
<evidence type="ECO:0000313" key="3">
    <source>
        <dbReference type="Proteomes" id="UP000232688"/>
    </source>
</evidence>
<dbReference type="VEuPathDB" id="FungiDB:RhiirA1_193837"/>
<keyword evidence="1" id="KW-1133">Transmembrane helix</keyword>
<evidence type="ECO:0000313" key="2">
    <source>
        <dbReference type="EMBL" id="PKC74459.1"/>
    </source>
</evidence>
<sequence length="63" mass="7532">MQGFALKWFICINYFTAKKLICRFVYFRFHYHNFLVLVNLLIFLVPLIPLPSNNSSFSFGIMH</sequence>
<keyword evidence="1" id="KW-0812">Transmembrane</keyword>
<name>A0A2N0SFZ3_9GLOM</name>
<organism evidence="2 3">
    <name type="scientific">Rhizophagus irregularis</name>
    <dbReference type="NCBI Taxonomy" id="588596"/>
    <lineage>
        <taxon>Eukaryota</taxon>
        <taxon>Fungi</taxon>
        <taxon>Fungi incertae sedis</taxon>
        <taxon>Mucoromycota</taxon>
        <taxon>Glomeromycotina</taxon>
        <taxon>Glomeromycetes</taxon>
        <taxon>Glomerales</taxon>
        <taxon>Glomeraceae</taxon>
        <taxon>Rhizophagus</taxon>
    </lineage>
</organism>
<reference evidence="2 3" key="1">
    <citation type="submission" date="2017-10" db="EMBL/GenBank/DDBJ databases">
        <title>Extensive intraspecific genome diversity in a model arbuscular mycorrhizal fungus.</title>
        <authorList>
            <person name="Chen E.C.H."/>
            <person name="Morin E."/>
            <person name="Baudet D."/>
            <person name="Noel J."/>
            <person name="Ndikumana S."/>
            <person name="Charron P."/>
            <person name="St-Onge C."/>
            <person name="Giorgi J."/>
            <person name="Grigoriev I.V."/>
            <person name="Roux C."/>
            <person name="Martin F.M."/>
            <person name="Corradi N."/>
        </authorList>
    </citation>
    <scope>NUCLEOTIDE SEQUENCE [LARGE SCALE GENOMIC DNA]</scope>
    <source>
        <strain evidence="2 3">A1</strain>
    </source>
</reference>
<gene>
    <name evidence="2" type="ORF">RhiirA1_193837</name>
</gene>
<reference evidence="2 3" key="2">
    <citation type="submission" date="2017-10" db="EMBL/GenBank/DDBJ databases">
        <title>Genome analyses suggest a sexual origin of heterokaryosis in a supposedly ancient asexual fungus.</title>
        <authorList>
            <person name="Corradi N."/>
            <person name="Sedzielewska K."/>
            <person name="Noel J."/>
            <person name="Charron P."/>
            <person name="Farinelli L."/>
            <person name="Marton T."/>
            <person name="Kruger M."/>
            <person name="Pelin A."/>
            <person name="Brachmann A."/>
            <person name="Corradi N."/>
        </authorList>
    </citation>
    <scope>NUCLEOTIDE SEQUENCE [LARGE SCALE GENOMIC DNA]</scope>
    <source>
        <strain evidence="2 3">A1</strain>
    </source>
</reference>
<protein>
    <submittedName>
        <fullName evidence="2">Uncharacterized protein</fullName>
    </submittedName>
</protein>
<feature type="transmembrane region" description="Helical" evidence="1">
    <location>
        <begin position="29"/>
        <end position="48"/>
    </location>
</feature>
<dbReference type="Proteomes" id="UP000232688">
    <property type="component" value="Unassembled WGS sequence"/>
</dbReference>
<dbReference type="EMBL" id="LLXH01000051">
    <property type="protein sequence ID" value="PKC74459.1"/>
    <property type="molecule type" value="Genomic_DNA"/>
</dbReference>
<keyword evidence="1" id="KW-0472">Membrane</keyword>
<comment type="caution">
    <text evidence="2">The sequence shown here is derived from an EMBL/GenBank/DDBJ whole genome shotgun (WGS) entry which is preliminary data.</text>
</comment>
<proteinExistence type="predicted"/>